<feature type="compositionally biased region" description="Low complexity" evidence="1">
    <location>
        <begin position="92"/>
        <end position="110"/>
    </location>
</feature>
<sequence length="544" mass="57697">MAAAGPSASAPLVVIPSPLVIHRIKRAVGHVNNCHIRKGFPGEVTVTQNIIYGATLATRRPLRQCAFLYDKDLIPLVVTIKYAFRATTTAAPAPATGTAAKGTPGSASATEVKGTPTAAKGTSNPPTSASAPTTEVKGTATAAKGTPAAAHAPATEVKGSTAAAAPPTEVKAGGTVAAPAPAPSHPGGSATEAAPHMYRLKCTQQVPAGQRAFEIISKPFSVDNATGAQMEKTVKDFEDVNGATKVPACPFRANGDFKWSLVNDDPAHTPVSNAGTETMPMDFFFMMGDNDVPGTTELRKFHFELIERAYPPYTLVAGAAWNTVKPRVVQNVVEKLWQLGSPRGGSQAMYYDSRIGVGGDRHHLNGANLDLRSFFGPGDNKMVNCFDLAAVLMMLLRSLGKMPDGTSVITNARCVWDYPWGYINEGPLFGQAGTHAHRCNNPFWADLDFNIHSQPLLPPNDAARTPFSCHCYVLFDLAPGEVHVVDACHALSDPTDHTEFPRPLLADGSQQVLAFRAANIDHTRPFEAHLTIAQTPSIVSGVIN</sequence>
<feature type="region of interest" description="Disordered" evidence="1">
    <location>
        <begin position="92"/>
        <end position="192"/>
    </location>
</feature>
<accession>A0AAE0NN60</accession>
<gene>
    <name evidence="2" type="ORF">B0T24DRAFT_609109</name>
</gene>
<reference evidence="2" key="2">
    <citation type="submission" date="2023-06" db="EMBL/GenBank/DDBJ databases">
        <authorList>
            <consortium name="Lawrence Berkeley National Laboratory"/>
            <person name="Haridas S."/>
            <person name="Hensen N."/>
            <person name="Bonometti L."/>
            <person name="Westerberg I."/>
            <person name="Brannstrom I.O."/>
            <person name="Guillou S."/>
            <person name="Cros-Aarteil S."/>
            <person name="Calhoun S."/>
            <person name="Kuo A."/>
            <person name="Mondo S."/>
            <person name="Pangilinan J."/>
            <person name="Riley R."/>
            <person name="Labutti K."/>
            <person name="Andreopoulos B."/>
            <person name="Lipzen A."/>
            <person name="Chen C."/>
            <person name="Yanf M."/>
            <person name="Daum C."/>
            <person name="Ng V."/>
            <person name="Clum A."/>
            <person name="Steindorff A."/>
            <person name="Ohm R."/>
            <person name="Martin F."/>
            <person name="Silar P."/>
            <person name="Natvig D."/>
            <person name="Lalanne C."/>
            <person name="Gautier V."/>
            <person name="Ament-Velasquez S.L."/>
            <person name="Kruys A."/>
            <person name="Hutchinson M.I."/>
            <person name="Powell A.J."/>
            <person name="Barry K."/>
            <person name="Miller A.N."/>
            <person name="Grigoriev I.V."/>
            <person name="Debuchy R."/>
            <person name="Gladieux P."/>
            <person name="Thoren M.H."/>
            <person name="Johannesson H."/>
        </authorList>
    </citation>
    <scope>NUCLEOTIDE SEQUENCE</scope>
    <source>
        <strain evidence="2">CBS 958.72</strain>
    </source>
</reference>
<dbReference type="Proteomes" id="UP001287356">
    <property type="component" value="Unassembled WGS sequence"/>
</dbReference>
<comment type="caution">
    <text evidence="2">The sequence shown here is derived from an EMBL/GenBank/DDBJ whole genome shotgun (WGS) entry which is preliminary data.</text>
</comment>
<name>A0AAE0NN60_9PEZI</name>
<protein>
    <submittedName>
        <fullName evidence="2">Uncharacterized protein</fullName>
    </submittedName>
</protein>
<feature type="compositionally biased region" description="Polar residues" evidence="1">
    <location>
        <begin position="120"/>
        <end position="132"/>
    </location>
</feature>
<evidence type="ECO:0000313" key="2">
    <source>
        <dbReference type="EMBL" id="KAK3384612.1"/>
    </source>
</evidence>
<feature type="compositionally biased region" description="Low complexity" evidence="1">
    <location>
        <begin position="133"/>
        <end position="157"/>
    </location>
</feature>
<proteinExistence type="predicted"/>
<keyword evidence="3" id="KW-1185">Reference proteome</keyword>
<dbReference type="AlphaFoldDB" id="A0AAE0NN60"/>
<evidence type="ECO:0000256" key="1">
    <source>
        <dbReference type="SAM" id="MobiDB-lite"/>
    </source>
</evidence>
<organism evidence="2 3">
    <name type="scientific">Lasiosphaeria ovina</name>
    <dbReference type="NCBI Taxonomy" id="92902"/>
    <lineage>
        <taxon>Eukaryota</taxon>
        <taxon>Fungi</taxon>
        <taxon>Dikarya</taxon>
        <taxon>Ascomycota</taxon>
        <taxon>Pezizomycotina</taxon>
        <taxon>Sordariomycetes</taxon>
        <taxon>Sordariomycetidae</taxon>
        <taxon>Sordariales</taxon>
        <taxon>Lasiosphaeriaceae</taxon>
        <taxon>Lasiosphaeria</taxon>
    </lineage>
</organism>
<reference evidence="2" key="1">
    <citation type="journal article" date="2023" name="Mol. Phylogenet. Evol.">
        <title>Genome-scale phylogeny and comparative genomics of the fungal order Sordariales.</title>
        <authorList>
            <person name="Hensen N."/>
            <person name="Bonometti L."/>
            <person name="Westerberg I."/>
            <person name="Brannstrom I.O."/>
            <person name="Guillou S."/>
            <person name="Cros-Aarteil S."/>
            <person name="Calhoun S."/>
            <person name="Haridas S."/>
            <person name="Kuo A."/>
            <person name="Mondo S."/>
            <person name="Pangilinan J."/>
            <person name="Riley R."/>
            <person name="LaButti K."/>
            <person name="Andreopoulos B."/>
            <person name="Lipzen A."/>
            <person name="Chen C."/>
            <person name="Yan M."/>
            <person name="Daum C."/>
            <person name="Ng V."/>
            <person name="Clum A."/>
            <person name="Steindorff A."/>
            <person name="Ohm R.A."/>
            <person name="Martin F."/>
            <person name="Silar P."/>
            <person name="Natvig D.O."/>
            <person name="Lalanne C."/>
            <person name="Gautier V."/>
            <person name="Ament-Velasquez S.L."/>
            <person name="Kruys A."/>
            <person name="Hutchinson M.I."/>
            <person name="Powell A.J."/>
            <person name="Barry K."/>
            <person name="Miller A.N."/>
            <person name="Grigoriev I.V."/>
            <person name="Debuchy R."/>
            <person name="Gladieux P."/>
            <person name="Hiltunen Thoren M."/>
            <person name="Johannesson H."/>
        </authorList>
    </citation>
    <scope>NUCLEOTIDE SEQUENCE</scope>
    <source>
        <strain evidence="2">CBS 958.72</strain>
    </source>
</reference>
<evidence type="ECO:0000313" key="3">
    <source>
        <dbReference type="Proteomes" id="UP001287356"/>
    </source>
</evidence>
<dbReference type="EMBL" id="JAULSN010000001">
    <property type="protein sequence ID" value="KAK3384612.1"/>
    <property type="molecule type" value="Genomic_DNA"/>
</dbReference>